<organism evidence="2 3">
    <name type="scientific">Candidatus Methanoperedens nitratireducens</name>
    <dbReference type="NCBI Taxonomy" id="1392998"/>
    <lineage>
        <taxon>Archaea</taxon>
        <taxon>Methanobacteriati</taxon>
        <taxon>Methanobacteriota</taxon>
        <taxon>Stenosarchaea group</taxon>
        <taxon>Methanomicrobia</taxon>
        <taxon>Methanosarcinales</taxon>
        <taxon>ANME-2 cluster</taxon>
        <taxon>Candidatus Methanoperedentaceae</taxon>
        <taxon>Candidatus Methanoperedens</taxon>
    </lineage>
</organism>
<dbReference type="AlphaFoldDB" id="A0A062V346"/>
<name>A0A062V346_9EURY</name>
<gene>
    <name evidence="2" type="ORF">ANME2D_00549</name>
</gene>
<evidence type="ECO:0000313" key="3">
    <source>
        <dbReference type="Proteomes" id="UP000027153"/>
    </source>
</evidence>
<comment type="caution">
    <text evidence="2">The sequence shown here is derived from an EMBL/GenBank/DDBJ whole genome shotgun (WGS) entry which is preliminary data.</text>
</comment>
<dbReference type="EMBL" id="JMIY01000001">
    <property type="protein sequence ID" value="KCZ73481.1"/>
    <property type="molecule type" value="Genomic_DNA"/>
</dbReference>
<feature type="compositionally biased region" description="Basic and acidic residues" evidence="1">
    <location>
        <begin position="71"/>
        <end position="85"/>
    </location>
</feature>
<proteinExistence type="predicted"/>
<protein>
    <submittedName>
        <fullName evidence="2">Uncharacterized protein</fullName>
    </submittedName>
</protein>
<evidence type="ECO:0000313" key="2">
    <source>
        <dbReference type="EMBL" id="KCZ73481.1"/>
    </source>
</evidence>
<evidence type="ECO:0000256" key="1">
    <source>
        <dbReference type="SAM" id="MobiDB-lite"/>
    </source>
</evidence>
<feature type="region of interest" description="Disordered" evidence="1">
    <location>
        <begin position="71"/>
        <end position="95"/>
    </location>
</feature>
<dbReference type="Proteomes" id="UP000027153">
    <property type="component" value="Unassembled WGS sequence"/>
</dbReference>
<sequence length="95" mass="10169">MITMQASPIAISQTIASAKIHRTSSGQVLGAVLWIPGKILDSCVTPGQNEVSIAFEDNKMIIVAAAEEAEARPSEAGRNSERINEGELTYVSQRL</sequence>
<reference evidence="2 3" key="1">
    <citation type="journal article" date="2013" name="Nature">
        <title>Anaerobic oxidation of methane coupled to nitrate reduction in a novel archaeal lineage.</title>
        <authorList>
            <person name="Haroon M.F."/>
            <person name="Hu S."/>
            <person name="Shi Y."/>
            <person name="Imelfort M."/>
            <person name="Keller J."/>
            <person name="Hugenholtz P."/>
            <person name="Yuan Z."/>
            <person name="Tyson G.W."/>
        </authorList>
    </citation>
    <scope>NUCLEOTIDE SEQUENCE [LARGE SCALE GENOMIC DNA]</scope>
    <source>
        <strain evidence="2 3">ANME-2d</strain>
    </source>
</reference>
<keyword evidence="3" id="KW-1185">Reference proteome</keyword>
<accession>A0A062V346</accession>